<comment type="caution">
    <text evidence="1">The sequence shown here is derived from an EMBL/GenBank/DDBJ whole genome shotgun (WGS) entry which is preliminary data.</text>
</comment>
<reference evidence="1 2" key="1">
    <citation type="journal article" date="2013" name="Genome Announc.">
        <title>Draft genome sequences for three mercury-methylating, sulfate-reducing bacteria.</title>
        <authorList>
            <person name="Brown S.D."/>
            <person name="Hurt R.A.Jr."/>
            <person name="Gilmour C.C."/>
            <person name="Elias D.A."/>
        </authorList>
    </citation>
    <scope>NUCLEOTIDE SEQUENCE [LARGE SCALE GENOMIC DNA]</scope>
    <source>
        <strain evidence="1 2">DSM 2059</strain>
    </source>
</reference>
<gene>
    <name evidence="1" type="ORF">dsmv_0644</name>
</gene>
<dbReference type="eggNOG" id="COG5423">
    <property type="taxonomic scope" value="Bacteria"/>
</dbReference>
<accession>S7UPJ3</accession>
<dbReference type="AlphaFoldDB" id="S7UPJ3"/>
<protein>
    <recommendedName>
        <fullName evidence="3">Metal-binding protein</fullName>
    </recommendedName>
</protein>
<dbReference type="EMBL" id="ATHJ01000105">
    <property type="protein sequence ID" value="EPR35939.1"/>
    <property type="molecule type" value="Genomic_DNA"/>
</dbReference>
<organism evidence="1 2">
    <name type="scientific">Desulfococcus multivorans DSM 2059</name>
    <dbReference type="NCBI Taxonomy" id="1121405"/>
    <lineage>
        <taxon>Bacteria</taxon>
        <taxon>Pseudomonadati</taxon>
        <taxon>Thermodesulfobacteriota</taxon>
        <taxon>Desulfobacteria</taxon>
        <taxon>Desulfobacterales</taxon>
        <taxon>Desulfococcaceae</taxon>
        <taxon>Desulfococcus</taxon>
    </lineage>
</organism>
<dbReference type="Proteomes" id="UP000014977">
    <property type="component" value="Unassembled WGS sequence"/>
</dbReference>
<keyword evidence="2" id="KW-1185">Reference proteome</keyword>
<name>S7UPJ3_DESML</name>
<evidence type="ECO:0000313" key="1">
    <source>
        <dbReference type="EMBL" id="EPR35939.1"/>
    </source>
</evidence>
<dbReference type="RefSeq" id="WP_020877755.1">
    <property type="nucleotide sequence ID" value="NZ_ATHJ01000105.1"/>
</dbReference>
<dbReference type="STRING" id="897.B2D07_15870"/>
<proteinExistence type="predicted"/>
<dbReference type="Pfam" id="PF10050">
    <property type="entry name" value="DUF2284"/>
    <property type="match status" value="1"/>
</dbReference>
<sequence>MTKMSAALTALIARVRRWGAADAAVVPAAVVVVDDDLARCCWAPRCENYGRSAGCPPHVSGPSGFRRLLKDYRLALAVRIDVPASALLSSERDAVMAMLHDIVADVERTAVEIGFPGARAFAGGACKRIFCGAHTECRVLSGKGTCRNPDRARPSMSGFGIDVSRLMQAAGWPGDYLGSPKATEDGMSWIAGLVLIV</sequence>
<dbReference type="OrthoDB" id="5420534at2"/>
<evidence type="ECO:0008006" key="3">
    <source>
        <dbReference type="Google" id="ProtNLM"/>
    </source>
</evidence>
<dbReference type="InterPro" id="IPR019271">
    <property type="entry name" value="DUF2284_metal-binding"/>
</dbReference>
<evidence type="ECO:0000313" key="2">
    <source>
        <dbReference type="Proteomes" id="UP000014977"/>
    </source>
</evidence>